<keyword evidence="7" id="KW-1185">Reference proteome</keyword>
<evidence type="ECO:0008006" key="8">
    <source>
        <dbReference type="Google" id="ProtNLM"/>
    </source>
</evidence>
<sequence>MENVKEQLEAGELGPALAQYAFGRRDLSLDDGNDWSPRIPSSEAANHSDSTPSGREKKDHIDGDEWNSVMLNDFDNMSTSSDVMDSIERILAKRQRKHGTQYLIVYEGSHIDDARWLPETFLTTPSDLELIRVFEDKLLQNVIQSSDASNSENEDGDSFKESDSDSAEGDDDDDDDDGDEDDFLDEKDLIARRLERMTDEQIARRLAKQEELGLGSEEVLLFDEEDGLELFEEVNTSVISGPALGPSKRGRTRQRNGKARANFPSASLMAEVLEQDPYNGFDVMDTERPSLRKKPKGRQGVMPVELSDSEIETHLRTVWEADRKKKRFKKQEREQLRAEGLLGKKNKFKSDLSIKYKDGFTMAEIQNEIKEFLMSEHTSRALPPMEAYERAFIHRFSKALGLTSKSVGSGNNRFTNLSKTMRTRTFDEDHFESILHSRIFRYGPGTGASRNPKKSVKGFSKHVVPYKDGEVVGASAPEIGADNRGWAMLEKMGWSSGTALGALNNKGILQPIAHTVKTSKAGLK</sequence>
<evidence type="ECO:0000259" key="3">
    <source>
        <dbReference type="PROSITE" id="PS50013"/>
    </source>
</evidence>
<dbReference type="SMART" id="SM00443">
    <property type="entry name" value="G_patch"/>
    <property type="match status" value="1"/>
</dbReference>
<feature type="domain" description="G-patch" evidence="4">
    <location>
        <begin position="481"/>
        <end position="524"/>
    </location>
</feature>
<dbReference type="PANTHER" id="PTHR14195">
    <property type="entry name" value="G PATCH DOMAIN CONTAINING PROTEIN 2"/>
    <property type="match status" value="1"/>
</dbReference>
<feature type="domain" description="Chromo" evidence="3">
    <location>
        <begin position="85"/>
        <end position="137"/>
    </location>
</feature>
<dbReference type="CDD" id="cd00024">
    <property type="entry name" value="CD_CSD"/>
    <property type="match status" value="1"/>
</dbReference>
<dbReference type="Gene3D" id="3.30.1370.50">
    <property type="entry name" value="R3H-like domain"/>
    <property type="match status" value="1"/>
</dbReference>
<dbReference type="SMART" id="SM00393">
    <property type="entry name" value="R3H"/>
    <property type="match status" value="1"/>
</dbReference>
<dbReference type="Pfam" id="PF01424">
    <property type="entry name" value="R3H"/>
    <property type="match status" value="1"/>
</dbReference>
<dbReference type="SUPFAM" id="SSF54160">
    <property type="entry name" value="Chromo domain-like"/>
    <property type="match status" value="1"/>
</dbReference>
<evidence type="ECO:0000313" key="6">
    <source>
        <dbReference type="EMBL" id="OCL04870.1"/>
    </source>
</evidence>
<comment type="subunit">
    <text evidence="1">Component of the NuA4 histone acetyltransferase complex.</text>
</comment>
<reference evidence="6 7" key="1">
    <citation type="journal article" date="2016" name="Nat. Commun.">
        <title>Ectomycorrhizal ecology is imprinted in the genome of the dominant symbiotic fungus Cenococcum geophilum.</title>
        <authorList>
            <consortium name="DOE Joint Genome Institute"/>
            <person name="Peter M."/>
            <person name="Kohler A."/>
            <person name="Ohm R.A."/>
            <person name="Kuo A."/>
            <person name="Krutzmann J."/>
            <person name="Morin E."/>
            <person name="Arend M."/>
            <person name="Barry K.W."/>
            <person name="Binder M."/>
            <person name="Choi C."/>
            <person name="Clum A."/>
            <person name="Copeland A."/>
            <person name="Grisel N."/>
            <person name="Haridas S."/>
            <person name="Kipfer T."/>
            <person name="LaButti K."/>
            <person name="Lindquist E."/>
            <person name="Lipzen A."/>
            <person name="Maire R."/>
            <person name="Meier B."/>
            <person name="Mihaltcheva S."/>
            <person name="Molinier V."/>
            <person name="Murat C."/>
            <person name="Poggeler S."/>
            <person name="Quandt C.A."/>
            <person name="Sperisen C."/>
            <person name="Tritt A."/>
            <person name="Tisserant E."/>
            <person name="Crous P.W."/>
            <person name="Henrissat B."/>
            <person name="Nehls U."/>
            <person name="Egli S."/>
            <person name="Spatafora J.W."/>
            <person name="Grigoriev I.V."/>
            <person name="Martin F.M."/>
        </authorList>
    </citation>
    <scope>NUCLEOTIDE SEQUENCE [LARGE SCALE GENOMIC DNA]</scope>
    <source>
        <strain evidence="6 7">CBS 207.34</strain>
    </source>
</reference>
<dbReference type="Proteomes" id="UP000250140">
    <property type="component" value="Unassembled WGS sequence"/>
</dbReference>
<evidence type="ECO:0000256" key="1">
    <source>
        <dbReference type="ARBA" id="ARBA00011353"/>
    </source>
</evidence>
<dbReference type="Pfam" id="PF01585">
    <property type="entry name" value="G-patch"/>
    <property type="match status" value="1"/>
</dbReference>
<accession>A0A8E2EU37</accession>
<evidence type="ECO:0000259" key="4">
    <source>
        <dbReference type="PROSITE" id="PS50174"/>
    </source>
</evidence>
<dbReference type="InterPro" id="IPR000953">
    <property type="entry name" value="Chromo/chromo_shadow_dom"/>
</dbReference>
<dbReference type="InterPro" id="IPR036867">
    <property type="entry name" value="R3H_dom_sf"/>
</dbReference>
<dbReference type="SUPFAM" id="SSF82708">
    <property type="entry name" value="R3H domain"/>
    <property type="match status" value="1"/>
</dbReference>
<feature type="compositionally biased region" description="Polar residues" evidence="2">
    <location>
        <begin position="43"/>
        <end position="53"/>
    </location>
</feature>
<dbReference type="PROSITE" id="PS50013">
    <property type="entry name" value="CHROMO_2"/>
    <property type="match status" value="1"/>
</dbReference>
<organism evidence="6 7">
    <name type="scientific">Glonium stellatum</name>
    <dbReference type="NCBI Taxonomy" id="574774"/>
    <lineage>
        <taxon>Eukaryota</taxon>
        <taxon>Fungi</taxon>
        <taxon>Dikarya</taxon>
        <taxon>Ascomycota</taxon>
        <taxon>Pezizomycotina</taxon>
        <taxon>Dothideomycetes</taxon>
        <taxon>Pleosporomycetidae</taxon>
        <taxon>Gloniales</taxon>
        <taxon>Gloniaceae</taxon>
        <taxon>Glonium</taxon>
    </lineage>
</organism>
<dbReference type="EMBL" id="KV750418">
    <property type="protein sequence ID" value="OCL04870.1"/>
    <property type="molecule type" value="Genomic_DNA"/>
</dbReference>
<feature type="region of interest" description="Disordered" evidence="2">
    <location>
        <begin position="31"/>
        <end position="63"/>
    </location>
</feature>
<dbReference type="InterPro" id="IPR016197">
    <property type="entry name" value="Chromo-like_dom_sf"/>
</dbReference>
<dbReference type="GO" id="GO:0006338">
    <property type="term" value="P:chromatin remodeling"/>
    <property type="evidence" value="ECO:0007669"/>
    <property type="project" value="UniProtKB-ARBA"/>
</dbReference>
<dbReference type="Gene3D" id="2.40.50.40">
    <property type="match status" value="1"/>
</dbReference>
<evidence type="ECO:0000313" key="7">
    <source>
        <dbReference type="Proteomes" id="UP000250140"/>
    </source>
</evidence>
<feature type="compositionally biased region" description="Basic and acidic residues" evidence="2">
    <location>
        <begin position="54"/>
        <end position="63"/>
    </location>
</feature>
<evidence type="ECO:0000256" key="2">
    <source>
        <dbReference type="SAM" id="MobiDB-lite"/>
    </source>
</evidence>
<dbReference type="InterPro" id="IPR000467">
    <property type="entry name" value="G_patch_dom"/>
</dbReference>
<dbReference type="GO" id="GO:0003676">
    <property type="term" value="F:nucleic acid binding"/>
    <property type="evidence" value="ECO:0007669"/>
    <property type="project" value="UniProtKB-UniRule"/>
</dbReference>
<gene>
    <name evidence="6" type="ORF">AOQ84DRAFT_300020</name>
</gene>
<feature type="region of interest" description="Disordered" evidence="2">
    <location>
        <begin position="145"/>
        <end position="182"/>
    </location>
</feature>
<name>A0A8E2EU37_9PEZI</name>
<feature type="region of interest" description="Disordered" evidence="2">
    <location>
        <begin position="280"/>
        <end position="302"/>
    </location>
</feature>
<dbReference type="InterPro" id="IPR001374">
    <property type="entry name" value="R3H_dom"/>
</dbReference>
<feature type="domain" description="R3H" evidence="5">
    <location>
        <begin position="359"/>
        <end position="421"/>
    </location>
</feature>
<dbReference type="OrthoDB" id="21470at2759"/>
<protein>
    <recommendedName>
        <fullName evidence="8">Protein SQS1</fullName>
    </recommendedName>
</protein>
<feature type="compositionally biased region" description="Acidic residues" evidence="2">
    <location>
        <begin position="164"/>
        <end position="182"/>
    </location>
</feature>
<dbReference type="InterPro" id="IPR051189">
    <property type="entry name" value="Splicing_assoc_domain"/>
</dbReference>
<dbReference type="AlphaFoldDB" id="A0A8E2EU37"/>
<dbReference type="PROSITE" id="PS51061">
    <property type="entry name" value="R3H"/>
    <property type="match status" value="1"/>
</dbReference>
<dbReference type="PROSITE" id="PS50174">
    <property type="entry name" value="G_PATCH"/>
    <property type="match status" value="1"/>
</dbReference>
<evidence type="ECO:0000259" key="5">
    <source>
        <dbReference type="PROSITE" id="PS51061"/>
    </source>
</evidence>
<proteinExistence type="predicted"/>